<evidence type="ECO:0000313" key="3">
    <source>
        <dbReference type="EMBL" id="USG61882.1"/>
    </source>
</evidence>
<dbReference type="PIRSF" id="PIRSF029557">
    <property type="entry name" value="UCP029557"/>
    <property type="match status" value="1"/>
</dbReference>
<dbReference type="InterPro" id="IPR010707">
    <property type="entry name" value="DUF1285"/>
</dbReference>
<dbReference type="Pfam" id="PF21028">
    <property type="entry name" value="DUF1285_C"/>
    <property type="match status" value="1"/>
</dbReference>
<dbReference type="InterPro" id="IPR048342">
    <property type="entry name" value="DUF1285_C"/>
</dbReference>
<feature type="domain" description="DUF1285" evidence="2">
    <location>
        <begin position="91"/>
        <end position="185"/>
    </location>
</feature>
<proteinExistence type="predicted"/>
<keyword evidence="4" id="KW-1185">Reference proteome</keyword>
<dbReference type="EMBL" id="CP098747">
    <property type="protein sequence ID" value="USG61882.1"/>
    <property type="molecule type" value="Genomic_DNA"/>
</dbReference>
<dbReference type="Gene3D" id="2.30.270.10">
    <property type="entry name" value="duf1285 protein"/>
    <property type="match status" value="1"/>
</dbReference>
<dbReference type="Proteomes" id="UP001056291">
    <property type="component" value="Chromosome"/>
</dbReference>
<evidence type="ECO:0000259" key="2">
    <source>
        <dbReference type="Pfam" id="PF21028"/>
    </source>
</evidence>
<protein>
    <submittedName>
        <fullName evidence="3">DUF1285 domain-containing protein</fullName>
    </submittedName>
</protein>
<dbReference type="Pfam" id="PF06938">
    <property type="entry name" value="DUF1285_N"/>
    <property type="match status" value="1"/>
</dbReference>
<gene>
    <name evidence="3" type="ORF">NBZ79_02700</name>
</gene>
<dbReference type="InterPro" id="IPR048341">
    <property type="entry name" value="DUF1285_N"/>
</dbReference>
<reference evidence="3" key="1">
    <citation type="submission" date="2022-06" db="EMBL/GenBank/DDBJ databases">
        <title>Sneathiella actinostolidae sp. nov., isolated from a sea anemonein the Western Pacific Ocean.</title>
        <authorList>
            <person name="Wei M.J."/>
        </authorList>
    </citation>
    <scope>NUCLEOTIDE SEQUENCE</scope>
    <source>
        <strain evidence="3">PHK-P5</strain>
    </source>
</reference>
<evidence type="ECO:0000259" key="1">
    <source>
        <dbReference type="Pfam" id="PF06938"/>
    </source>
</evidence>
<organism evidence="3 4">
    <name type="scientific">Sneathiella marina</name>
    <dbReference type="NCBI Taxonomy" id="2950108"/>
    <lineage>
        <taxon>Bacteria</taxon>
        <taxon>Pseudomonadati</taxon>
        <taxon>Pseudomonadota</taxon>
        <taxon>Alphaproteobacteria</taxon>
        <taxon>Sneathiellales</taxon>
        <taxon>Sneathiellaceae</taxon>
        <taxon>Sneathiella</taxon>
    </lineage>
</organism>
<accession>A0ABY4W4I2</accession>
<dbReference type="RefSeq" id="WP_251935250.1">
    <property type="nucleotide sequence ID" value="NZ_CP098747.1"/>
</dbReference>
<dbReference type="Gene3D" id="3.10.540.10">
    <property type="entry name" value="duf1285 like domain"/>
    <property type="match status" value="1"/>
</dbReference>
<dbReference type="InterPro" id="IPR023361">
    <property type="entry name" value="DUF1285_beta_roll_sf"/>
</dbReference>
<evidence type="ECO:0000313" key="4">
    <source>
        <dbReference type="Proteomes" id="UP001056291"/>
    </source>
</evidence>
<sequence>MTEQNTQDGLSAILQQIKGQKHPPVHLWNPDFCGDLDMRIARDGTWFYLGSPIGRKPLVKLFSGVIRLDEDDKYYLVTPVEKIGITVDDAPFVAVEMFCEGDGSDQILSFRTNVDDFVILDKDHPFRIEIDPDTKEPAPYIRIRANLDALIARAVFYDIVNLAEEKLIDGKNLLGFWSSGEFFVLGPVDEIFENYN</sequence>
<name>A0ABY4W4I2_9PROT</name>
<feature type="domain" description="DUF1285" evidence="1">
    <location>
        <begin position="23"/>
        <end position="90"/>
    </location>
</feature>